<feature type="region of interest" description="Disordered" evidence="8">
    <location>
        <begin position="1"/>
        <end position="247"/>
    </location>
</feature>
<organism evidence="9 10">
    <name type="scientific">Streptomyces thermolineatus</name>
    <dbReference type="NCBI Taxonomy" id="44033"/>
    <lineage>
        <taxon>Bacteria</taxon>
        <taxon>Bacillati</taxon>
        <taxon>Actinomycetota</taxon>
        <taxon>Actinomycetes</taxon>
        <taxon>Kitasatosporales</taxon>
        <taxon>Streptomycetaceae</taxon>
        <taxon>Streptomyces</taxon>
    </lineage>
</organism>
<keyword evidence="3 7" id="KW-1133">Transmembrane helix</keyword>
<keyword evidence="1 7" id="KW-1003">Cell membrane</keyword>
<dbReference type="EMBL" id="BAAATA010000007">
    <property type="protein sequence ID" value="GAA2481037.1"/>
    <property type="molecule type" value="Genomic_DNA"/>
</dbReference>
<feature type="transmembrane region" description="Helical" evidence="7">
    <location>
        <begin position="251"/>
        <end position="271"/>
    </location>
</feature>
<dbReference type="HAMAP" id="MF_02065">
    <property type="entry name" value="MltG"/>
    <property type="match status" value="1"/>
</dbReference>
<keyword evidence="4 7" id="KW-0472">Membrane</keyword>
<feature type="site" description="Important for catalytic activity" evidence="7">
    <location>
        <position position="480"/>
    </location>
</feature>
<feature type="compositionally biased region" description="Basic and acidic residues" evidence="8">
    <location>
        <begin position="215"/>
        <end position="225"/>
    </location>
</feature>
<sequence length="608" mass="66945">MTDLGRGSGSQPWHPEDPLYGDGGGWGQQAHSGTYDPYAGGAQQQYPDQYSQQQYGGQQEQYQQQPQGQYQQGQYPQDPYGGQQYQDPQQHPDPYSQQQYGQQPQQWDTSAGQYGHQQPQDPYGQQPEPYHGQGSYEDPAARGAQGGHHGDAPHPGHEQGGQSQGHPQQGSPQHRQDDGQEPAPAPASRESGGLPAEDEPEEETHAFFADDPDEDRPRGRGEDRRGRSRSRGRGRGRDTERRGGAKRRSGMACLVVVAVLGGGIGVVGYVAKQYWDSNYAAAPDYEGEGKGEIQIEIPSGAGSDRIAQILKDAGVVKSTGAYINVAYANPKKAEGIQAGFFVLRKEMSAQAAFDMLTDPASQNVLIVPEGWRNAQVYEAVDKKLEVKAGTTAEVAEEKVNKLGLPDWASDDPGLKDPLEGFLFPSRYSIGDKSTPESVLKQMVAEANKQYERLDLADSAEKVGLDSPYELLTVASLVQAEGMTHDDFRKMARVVYNRLEPGQTQTNGKLEFDSTYNYLKGQSELHLPLSEMRRLDHPYNTYFVTGLPPGPIDNPGAEAVEAAISPAEGDWYYFISLDGKETIFSETYEEHQRLADEFKRQQDEKSAQQ</sequence>
<dbReference type="Proteomes" id="UP001501358">
    <property type="component" value="Unassembled WGS sequence"/>
</dbReference>
<comment type="subcellular location">
    <subcellularLocation>
        <location evidence="7">Cell membrane</location>
        <topology evidence="7">Single-pass membrane protein</topology>
    </subcellularLocation>
</comment>
<keyword evidence="6 7" id="KW-0961">Cell wall biogenesis/degradation</keyword>
<feature type="compositionally biased region" description="Basic and acidic residues" evidence="8">
    <location>
        <begin position="148"/>
        <end position="157"/>
    </location>
</feature>
<keyword evidence="5 7" id="KW-0456">Lyase</keyword>
<evidence type="ECO:0000256" key="3">
    <source>
        <dbReference type="ARBA" id="ARBA00022989"/>
    </source>
</evidence>
<keyword evidence="2 7" id="KW-0812">Transmembrane</keyword>
<dbReference type="PANTHER" id="PTHR30518:SF2">
    <property type="entry name" value="ENDOLYTIC MUREIN TRANSGLYCOSYLASE"/>
    <property type="match status" value="1"/>
</dbReference>
<comment type="catalytic activity">
    <reaction evidence="7">
        <text>a peptidoglycan chain = a peptidoglycan chain with N-acetyl-1,6-anhydromuramyl-[peptide] at the reducing end + a peptidoglycan chain with N-acetylglucosamine at the non-reducing end.</text>
        <dbReference type="EC" id="4.2.2.29"/>
    </reaction>
</comment>
<comment type="caution">
    <text evidence="9">The sequence shown here is derived from an EMBL/GenBank/DDBJ whole genome shotgun (WGS) entry which is preliminary data.</text>
</comment>
<proteinExistence type="inferred from homology"/>
<feature type="compositionally biased region" description="Low complexity" evidence="8">
    <location>
        <begin position="43"/>
        <end position="106"/>
    </location>
</feature>
<feature type="compositionally biased region" description="Low complexity" evidence="8">
    <location>
        <begin position="164"/>
        <end position="173"/>
    </location>
</feature>
<evidence type="ECO:0000313" key="9">
    <source>
        <dbReference type="EMBL" id="GAA2481037.1"/>
    </source>
</evidence>
<dbReference type="Gene3D" id="3.30.1490.480">
    <property type="entry name" value="Endolytic murein transglycosylase"/>
    <property type="match status" value="1"/>
</dbReference>
<gene>
    <name evidence="7 9" type="primary">mltG</name>
    <name evidence="9" type="ORF">GCM10010406_16620</name>
</gene>
<evidence type="ECO:0000313" key="10">
    <source>
        <dbReference type="Proteomes" id="UP001501358"/>
    </source>
</evidence>
<evidence type="ECO:0000256" key="2">
    <source>
        <dbReference type="ARBA" id="ARBA00022692"/>
    </source>
</evidence>
<evidence type="ECO:0000256" key="6">
    <source>
        <dbReference type="ARBA" id="ARBA00023316"/>
    </source>
</evidence>
<evidence type="ECO:0000256" key="5">
    <source>
        <dbReference type="ARBA" id="ARBA00023239"/>
    </source>
</evidence>
<feature type="compositionally biased region" description="Polar residues" evidence="8">
    <location>
        <begin position="107"/>
        <end position="120"/>
    </location>
</feature>
<name>A0ABN3LEU1_9ACTN</name>
<dbReference type="CDD" id="cd08010">
    <property type="entry name" value="MltG_like"/>
    <property type="match status" value="1"/>
</dbReference>
<accession>A0ABN3LEU1</accession>
<reference evidence="9 10" key="1">
    <citation type="journal article" date="2019" name="Int. J. Syst. Evol. Microbiol.">
        <title>The Global Catalogue of Microorganisms (GCM) 10K type strain sequencing project: providing services to taxonomists for standard genome sequencing and annotation.</title>
        <authorList>
            <consortium name="The Broad Institute Genomics Platform"/>
            <consortium name="The Broad Institute Genome Sequencing Center for Infectious Disease"/>
            <person name="Wu L."/>
            <person name="Ma J."/>
        </authorList>
    </citation>
    <scope>NUCLEOTIDE SEQUENCE [LARGE SCALE GENOMIC DNA]</scope>
    <source>
        <strain evidence="9 10">JCM 6307</strain>
    </source>
</reference>
<evidence type="ECO:0000256" key="7">
    <source>
        <dbReference type="HAMAP-Rule" id="MF_02065"/>
    </source>
</evidence>
<dbReference type="RefSeq" id="WP_344382478.1">
    <property type="nucleotide sequence ID" value="NZ_BAAATA010000007.1"/>
</dbReference>
<evidence type="ECO:0000256" key="1">
    <source>
        <dbReference type="ARBA" id="ARBA00022475"/>
    </source>
</evidence>
<comment type="function">
    <text evidence="7">Functions as a peptidoglycan terminase that cleaves nascent peptidoglycan strands endolytically to terminate their elongation.</text>
</comment>
<evidence type="ECO:0000256" key="4">
    <source>
        <dbReference type="ARBA" id="ARBA00023136"/>
    </source>
</evidence>
<protein>
    <recommendedName>
        <fullName evidence="7">Endolytic murein transglycosylase</fullName>
        <ecNumber evidence="7">4.2.2.29</ecNumber>
    </recommendedName>
    <alternativeName>
        <fullName evidence="7">Peptidoglycan lytic transglycosylase</fullName>
    </alternativeName>
    <alternativeName>
        <fullName evidence="7">Peptidoglycan polymerization terminase</fullName>
    </alternativeName>
</protein>
<dbReference type="InterPro" id="IPR003770">
    <property type="entry name" value="MLTG-like"/>
</dbReference>
<dbReference type="NCBIfam" id="TIGR00247">
    <property type="entry name" value="endolytic transglycosylase MltG"/>
    <property type="match status" value="1"/>
</dbReference>
<keyword evidence="10" id="KW-1185">Reference proteome</keyword>
<evidence type="ECO:0000256" key="8">
    <source>
        <dbReference type="SAM" id="MobiDB-lite"/>
    </source>
</evidence>
<dbReference type="PANTHER" id="PTHR30518">
    <property type="entry name" value="ENDOLYTIC MUREIN TRANSGLYCOSYLASE"/>
    <property type="match status" value="1"/>
</dbReference>
<dbReference type="Pfam" id="PF02618">
    <property type="entry name" value="YceG"/>
    <property type="match status" value="1"/>
</dbReference>
<dbReference type="EC" id="4.2.2.29" evidence="7"/>
<comment type="similarity">
    <text evidence="7">Belongs to the transglycosylase MltG family.</text>
</comment>